<dbReference type="PATRIC" id="fig|1423820.4.peg.6"/>
<sequence length="234" mass="26359">MLIIAFILGAACVSFAMCQAIRFVDQTLTAQQSICDHCHQHLKWWQLIPIFGYLFQAGKCINCHFPISIAYPIGEFLGGIFFVHLFLFFSVWPAIQFCLLLTWLLILALEDFFTKTVSLKFLLGGGSGVLLIFIDRIFKIHLIQIELWIIICGSLAILSLNNYFGWADTCLIGLFSILFTPVTLAIIILIASCGAFFALKFSNQTILPFIPWLLIGVIIILSLNPLFPLQFSPF</sequence>
<keyword evidence="1" id="KW-0472">Membrane</keyword>
<dbReference type="Pfam" id="PF06750">
    <property type="entry name" value="A24_N_bact"/>
    <property type="match status" value="1"/>
</dbReference>
<organism evidence="4 5">
    <name type="scientific">Ligilactobacillus araffinosus DSM 20653</name>
    <dbReference type="NCBI Taxonomy" id="1423820"/>
    <lineage>
        <taxon>Bacteria</taxon>
        <taxon>Bacillati</taxon>
        <taxon>Bacillota</taxon>
        <taxon>Bacilli</taxon>
        <taxon>Lactobacillales</taxon>
        <taxon>Lactobacillaceae</taxon>
        <taxon>Ligilactobacillus</taxon>
    </lineage>
</organism>
<keyword evidence="1" id="KW-1133">Transmembrane helix</keyword>
<evidence type="ECO:0000313" key="4">
    <source>
        <dbReference type="EMBL" id="KRM53085.1"/>
    </source>
</evidence>
<feature type="transmembrane region" description="Helical" evidence="1">
    <location>
        <begin position="77"/>
        <end position="106"/>
    </location>
</feature>
<evidence type="ECO:0000256" key="1">
    <source>
        <dbReference type="SAM" id="Phobius"/>
    </source>
</evidence>
<accession>A0A0R1ZEE6</accession>
<dbReference type="PANTHER" id="PTHR30487:SF0">
    <property type="entry name" value="PREPILIN LEADER PEPTIDASE_N-METHYLTRANSFERASE-RELATED"/>
    <property type="match status" value="1"/>
</dbReference>
<dbReference type="STRING" id="1423820.FC64_GL000006"/>
<dbReference type="GO" id="GO:0006465">
    <property type="term" value="P:signal peptide processing"/>
    <property type="evidence" value="ECO:0007669"/>
    <property type="project" value="TreeGrafter"/>
</dbReference>
<feature type="chain" id="PRO_5038944651" description="Prepilin peptidase A24 N-terminal domain-containing protein" evidence="2">
    <location>
        <begin position="17"/>
        <end position="234"/>
    </location>
</feature>
<dbReference type="RefSeq" id="WP_057906203.1">
    <property type="nucleotide sequence ID" value="NZ_AYYZ01000008.1"/>
</dbReference>
<protein>
    <recommendedName>
        <fullName evidence="3">Prepilin peptidase A24 N-terminal domain-containing protein</fullName>
    </recommendedName>
</protein>
<keyword evidence="2" id="KW-0732">Signal</keyword>
<comment type="caution">
    <text evidence="4">The sequence shown here is derived from an EMBL/GenBank/DDBJ whole genome shotgun (WGS) entry which is preliminary data.</text>
</comment>
<proteinExistence type="predicted"/>
<feature type="domain" description="Prepilin peptidase A24 N-terminal" evidence="3">
    <location>
        <begin position="7"/>
        <end position="88"/>
    </location>
</feature>
<reference evidence="4 5" key="1">
    <citation type="journal article" date="2015" name="Genome Announc.">
        <title>Expanding the biotechnology potential of lactobacilli through comparative genomics of 213 strains and associated genera.</title>
        <authorList>
            <person name="Sun Z."/>
            <person name="Harris H.M."/>
            <person name="McCann A."/>
            <person name="Guo C."/>
            <person name="Argimon S."/>
            <person name="Zhang W."/>
            <person name="Yang X."/>
            <person name="Jeffery I.B."/>
            <person name="Cooney J.C."/>
            <person name="Kagawa T.F."/>
            <person name="Liu W."/>
            <person name="Song Y."/>
            <person name="Salvetti E."/>
            <person name="Wrobel A."/>
            <person name="Rasinkangas P."/>
            <person name="Parkhill J."/>
            <person name="Rea M.C."/>
            <person name="O'Sullivan O."/>
            <person name="Ritari J."/>
            <person name="Douillard F.P."/>
            <person name="Paul Ross R."/>
            <person name="Yang R."/>
            <person name="Briner A.E."/>
            <person name="Felis G.E."/>
            <person name="de Vos W.M."/>
            <person name="Barrangou R."/>
            <person name="Klaenhammer T.R."/>
            <person name="Caufield P.W."/>
            <person name="Cui Y."/>
            <person name="Zhang H."/>
            <person name="O'Toole P.W."/>
        </authorList>
    </citation>
    <scope>NUCLEOTIDE SEQUENCE [LARGE SCALE GENOMIC DNA]</scope>
    <source>
        <strain evidence="4 5">DSM 20653</strain>
    </source>
</reference>
<evidence type="ECO:0000256" key="2">
    <source>
        <dbReference type="SAM" id="SignalP"/>
    </source>
</evidence>
<dbReference type="InterPro" id="IPR050882">
    <property type="entry name" value="Prepilin_peptidase/N-MTase"/>
</dbReference>
<gene>
    <name evidence="4" type="ORF">FC64_GL000006</name>
</gene>
<dbReference type="EMBL" id="AYYZ01000008">
    <property type="protein sequence ID" value="KRM53085.1"/>
    <property type="molecule type" value="Genomic_DNA"/>
</dbReference>
<evidence type="ECO:0000313" key="5">
    <source>
        <dbReference type="Proteomes" id="UP000051291"/>
    </source>
</evidence>
<name>A0A0R1ZEE6_9LACO</name>
<dbReference type="GO" id="GO:0004190">
    <property type="term" value="F:aspartic-type endopeptidase activity"/>
    <property type="evidence" value="ECO:0007669"/>
    <property type="project" value="TreeGrafter"/>
</dbReference>
<dbReference type="Proteomes" id="UP000051291">
    <property type="component" value="Unassembled WGS sequence"/>
</dbReference>
<dbReference type="InterPro" id="IPR010627">
    <property type="entry name" value="Prepilin_pept_A24_N"/>
</dbReference>
<dbReference type="AlphaFoldDB" id="A0A0R1ZEE6"/>
<feature type="transmembrane region" description="Helical" evidence="1">
    <location>
        <begin position="172"/>
        <end position="199"/>
    </location>
</feature>
<feature type="transmembrane region" description="Helical" evidence="1">
    <location>
        <begin position="145"/>
        <end position="166"/>
    </location>
</feature>
<evidence type="ECO:0000259" key="3">
    <source>
        <dbReference type="Pfam" id="PF06750"/>
    </source>
</evidence>
<feature type="signal peptide" evidence="2">
    <location>
        <begin position="1"/>
        <end position="16"/>
    </location>
</feature>
<keyword evidence="1" id="KW-0812">Transmembrane</keyword>
<dbReference type="GO" id="GO:0005886">
    <property type="term" value="C:plasma membrane"/>
    <property type="evidence" value="ECO:0007669"/>
    <property type="project" value="TreeGrafter"/>
</dbReference>
<feature type="transmembrane region" description="Helical" evidence="1">
    <location>
        <begin position="112"/>
        <end position="133"/>
    </location>
</feature>
<feature type="transmembrane region" description="Helical" evidence="1">
    <location>
        <begin position="206"/>
        <end position="227"/>
    </location>
</feature>
<keyword evidence="5" id="KW-1185">Reference proteome</keyword>
<dbReference type="PANTHER" id="PTHR30487">
    <property type="entry name" value="TYPE 4 PREPILIN-LIKE PROTEINS LEADER PEPTIDE-PROCESSING ENZYME"/>
    <property type="match status" value="1"/>
</dbReference>